<evidence type="ECO:0000313" key="3">
    <source>
        <dbReference type="Proteomes" id="UP000268059"/>
    </source>
</evidence>
<protein>
    <recommendedName>
        <fullName evidence="1">AAA-ATPase-like domain-containing protein</fullName>
    </recommendedName>
</protein>
<dbReference type="PANTHER" id="PTHR34825">
    <property type="entry name" value="CONSERVED PROTEIN, WITH A WEAK D-GALACTARATE DEHYDRATASE/ALTRONATE HYDROLASE DOMAIN"/>
    <property type="match status" value="1"/>
</dbReference>
<reference evidence="2 3" key="1">
    <citation type="submission" date="2018-11" db="EMBL/GenBank/DDBJ databases">
        <title>Novel Erysipelotrichaceae bacterium isolated from small intestine of a swine.</title>
        <authorList>
            <person name="Kim J.S."/>
            <person name="Choe H."/>
            <person name="Lee Y.R."/>
            <person name="Kim K.M."/>
            <person name="Park D.S."/>
        </authorList>
    </citation>
    <scope>NUCLEOTIDE SEQUENCE [LARGE SCALE GENOMIC DNA]</scope>
    <source>
        <strain evidence="2 3">SG0102</strain>
    </source>
</reference>
<organism evidence="2 3">
    <name type="scientific">Intestinibaculum porci</name>
    <dbReference type="NCBI Taxonomy" id="2487118"/>
    <lineage>
        <taxon>Bacteria</taxon>
        <taxon>Bacillati</taxon>
        <taxon>Bacillota</taxon>
        <taxon>Erysipelotrichia</taxon>
        <taxon>Erysipelotrichales</taxon>
        <taxon>Erysipelotrichaceae</taxon>
        <taxon>Intestinibaculum</taxon>
    </lineage>
</organism>
<gene>
    <name evidence="2" type="ORF">SG0102_06620</name>
</gene>
<accession>A0A3G9JNC6</accession>
<keyword evidence="3" id="KW-1185">Reference proteome</keyword>
<dbReference type="OrthoDB" id="9766673at2"/>
<evidence type="ECO:0000259" key="1">
    <source>
        <dbReference type="Pfam" id="PF09820"/>
    </source>
</evidence>
<name>A0A3G9JNC6_9FIRM</name>
<proteinExistence type="predicted"/>
<evidence type="ECO:0000313" key="2">
    <source>
        <dbReference type="EMBL" id="BBH25728.1"/>
    </source>
</evidence>
<dbReference type="PANTHER" id="PTHR34825:SF1">
    <property type="entry name" value="AAA-ATPASE-LIKE DOMAIN-CONTAINING PROTEIN"/>
    <property type="match status" value="1"/>
</dbReference>
<sequence>MAQFLLRMNSQVSLCLYINEVSLYTRPRRFGKSMNMSMLYYFFSIKEKDNAHLFDHLKITAEKEAMKHQNRYPVINLSLKTMIDDTFELNLKSYQNLISNYLGTHLELLDLKNLDEYDRMRLKELREQRADVTLLKDSLRLLTECLYKYWVCTFSYGVGCTQLIPKY</sequence>
<feature type="domain" description="AAA-ATPase-like" evidence="1">
    <location>
        <begin position="20"/>
        <end position="99"/>
    </location>
</feature>
<dbReference type="InParanoid" id="A0A3G9JNC6"/>
<dbReference type="Pfam" id="PF09820">
    <property type="entry name" value="AAA-ATPase_like"/>
    <property type="match status" value="1"/>
</dbReference>
<dbReference type="EMBL" id="AP019309">
    <property type="protein sequence ID" value="BBH25728.1"/>
    <property type="molecule type" value="Genomic_DNA"/>
</dbReference>
<dbReference type="Proteomes" id="UP000268059">
    <property type="component" value="Chromosome"/>
</dbReference>
<dbReference type="InterPro" id="IPR018631">
    <property type="entry name" value="AAA-ATPase-like_dom"/>
</dbReference>
<dbReference type="KEGG" id="ebm:SG0102_06620"/>
<dbReference type="AlphaFoldDB" id="A0A3G9JNC6"/>